<reference evidence="1" key="1">
    <citation type="journal article" date="2018" name="Mitochondrial DNA Part B Resour">
        <title>Genomic insights into the mitochondria of 11 eastern North American species of Cladonia.</title>
        <authorList>
            <person name="Brigham L.M."/>
            <person name="Allende L.M."/>
            <person name="Shipley B.R."/>
            <person name="Boyd K.C."/>
            <person name="Higgins T.J."/>
            <person name="Kelly N."/>
            <person name="Anderson Stewart C.R."/>
            <person name="Keepers K.G."/>
            <person name="Pogoda C.S."/>
            <person name="Lendemer J.C."/>
            <person name="Tripp E.A."/>
            <person name="Kane N.C."/>
        </authorList>
    </citation>
    <scope>NUCLEOTIDE SEQUENCE</scope>
</reference>
<sequence length="245" mass="28780">MIVMFCCIISYAEMSDSIHKHLKNININMMRSVFELNNIKAYITNIRTRQDNHEDLTESDYNLIATAILPHYFPYNLGWIIGAEVWNIDPSVKAGRADFVVLSIDDGTMRDPGDTLPYVVYEGKKHEAETWGKLLRKQLFNECEGLIIRSNKIWAIGQIGLEICVFRFDLDNYKVPGRDFTYEHFSPLNLNNWSPAQLDARHINHITWNYDNNERITHVIRWELDNPAHQREIHRMLEYIARNNV</sequence>
<dbReference type="EMBL" id="MG725377">
    <property type="protein sequence ID" value="AXY66338.1"/>
    <property type="molecule type" value="Genomic_DNA"/>
</dbReference>
<evidence type="ECO:0000313" key="1">
    <source>
        <dbReference type="EMBL" id="AXY66338.1"/>
    </source>
</evidence>
<dbReference type="GeneID" id="38344493"/>
<dbReference type="RefSeq" id="YP_009526661.1">
    <property type="nucleotide sequence ID" value="NC_039662.1"/>
</dbReference>
<organism evidence="1">
    <name type="scientific">Cladonia leporina</name>
    <dbReference type="NCBI Taxonomy" id="195770"/>
    <lineage>
        <taxon>Eukaryota</taxon>
        <taxon>Fungi</taxon>
        <taxon>Dikarya</taxon>
        <taxon>Ascomycota</taxon>
        <taxon>Pezizomycotina</taxon>
        <taxon>Lecanoromycetes</taxon>
        <taxon>OSLEUM clade</taxon>
        <taxon>Lecanoromycetidae</taxon>
        <taxon>Lecanorales</taxon>
        <taxon>Lecanorineae</taxon>
        <taxon>Cladoniaceae</taxon>
        <taxon>Cladonia</taxon>
    </lineage>
</organism>
<dbReference type="AlphaFoldDB" id="A0A385I6C0"/>
<protein>
    <submittedName>
        <fullName evidence="1">Uncharacterized protein</fullName>
    </submittedName>
</protein>
<name>A0A385I6C0_9LECA</name>
<accession>A0A385I6C0</accession>
<geneLocation type="mitochondrion" evidence="1"/>
<keyword evidence="1" id="KW-0496">Mitochondrion</keyword>
<proteinExistence type="predicted"/>